<organism evidence="9 10">
    <name type="scientific">Naasia lichenicola</name>
    <dbReference type="NCBI Taxonomy" id="2565933"/>
    <lineage>
        <taxon>Bacteria</taxon>
        <taxon>Bacillati</taxon>
        <taxon>Actinomycetota</taxon>
        <taxon>Actinomycetes</taxon>
        <taxon>Micrococcales</taxon>
        <taxon>Microbacteriaceae</taxon>
        <taxon>Naasia</taxon>
    </lineage>
</organism>
<evidence type="ECO:0000256" key="3">
    <source>
        <dbReference type="ARBA" id="ARBA00022448"/>
    </source>
</evidence>
<dbReference type="PANTHER" id="PTHR31806:SF1">
    <property type="entry name" value="PURINE-CYTOSINE PERMEASE FCY2-RELATED"/>
    <property type="match status" value="1"/>
</dbReference>
<dbReference type="AlphaFoldDB" id="A0A4S4FQS1"/>
<feature type="compositionally biased region" description="Pro residues" evidence="7">
    <location>
        <begin position="495"/>
        <end position="510"/>
    </location>
</feature>
<evidence type="ECO:0000313" key="10">
    <source>
        <dbReference type="Proteomes" id="UP000309133"/>
    </source>
</evidence>
<accession>A0A4S4FQS1</accession>
<proteinExistence type="inferred from homology"/>
<feature type="compositionally biased region" description="Pro residues" evidence="7">
    <location>
        <begin position="48"/>
        <end position="59"/>
    </location>
</feature>
<feature type="transmembrane region" description="Helical" evidence="8">
    <location>
        <begin position="707"/>
        <end position="731"/>
    </location>
</feature>
<dbReference type="Gene3D" id="1.10.4160.10">
    <property type="entry name" value="Hydantoin permease"/>
    <property type="match status" value="1"/>
</dbReference>
<feature type="transmembrane region" description="Helical" evidence="8">
    <location>
        <begin position="1127"/>
        <end position="1147"/>
    </location>
</feature>
<dbReference type="InterPro" id="IPR026030">
    <property type="entry name" value="Pur-cyt_permease_Fcy2/21/22"/>
</dbReference>
<keyword evidence="6 8" id="KW-0472">Membrane</keyword>
<feature type="compositionally biased region" description="Low complexity" evidence="7">
    <location>
        <begin position="441"/>
        <end position="452"/>
    </location>
</feature>
<dbReference type="GO" id="GO:0005886">
    <property type="term" value="C:plasma membrane"/>
    <property type="evidence" value="ECO:0007669"/>
    <property type="project" value="TreeGrafter"/>
</dbReference>
<evidence type="ECO:0000256" key="4">
    <source>
        <dbReference type="ARBA" id="ARBA00022692"/>
    </source>
</evidence>
<evidence type="ECO:0000256" key="6">
    <source>
        <dbReference type="ARBA" id="ARBA00023136"/>
    </source>
</evidence>
<feature type="compositionally biased region" description="Low complexity" evidence="7">
    <location>
        <begin position="356"/>
        <end position="376"/>
    </location>
</feature>
<evidence type="ECO:0008006" key="11">
    <source>
        <dbReference type="Google" id="ProtNLM"/>
    </source>
</evidence>
<feature type="region of interest" description="Disordered" evidence="7">
    <location>
        <begin position="1"/>
        <end position="382"/>
    </location>
</feature>
<feature type="region of interest" description="Disordered" evidence="7">
    <location>
        <begin position="416"/>
        <end position="564"/>
    </location>
</feature>
<feature type="transmembrane region" description="Helical" evidence="8">
    <location>
        <begin position="925"/>
        <end position="946"/>
    </location>
</feature>
<dbReference type="GO" id="GO:0022857">
    <property type="term" value="F:transmembrane transporter activity"/>
    <property type="evidence" value="ECO:0007669"/>
    <property type="project" value="InterPro"/>
</dbReference>
<feature type="compositionally biased region" description="Pro residues" evidence="7">
    <location>
        <begin position="334"/>
        <end position="351"/>
    </location>
</feature>
<comment type="caution">
    <text evidence="9">The sequence shown here is derived from an EMBL/GenBank/DDBJ whole genome shotgun (WGS) entry which is preliminary data.</text>
</comment>
<feature type="compositionally biased region" description="Basic and acidic residues" evidence="7">
    <location>
        <begin position="65"/>
        <end position="78"/>
    </location>
</feature>
<feature type="compositionally biased region" description="Basic and acidic residues" evidence="7">
    <location>
        <begin position="246"/>
        <end position="256"/>
    </location>
</feature>
<dbReference type="Proteomes" id="UP000309133">
    <property type="component" value="Unassembled WGS sequence"/>
</dbReference>
<dbReference type="EMBL" id="SSSM01000001">
    <property type="protein sequence ID" value="THG32929.1"/>
    <property type="molecule type" value="Genomic_DNA"/>
</dbReference>
<feature type="transmembrane region" description="Helical" evidence="8">
    <location>
        <begin position="821"/>
        <end position="843"/>
    </location>
</feature>
<feature type="compositionally biased region" description="Low complexity" evidence="7">
    <location>
        <begin position="79"/>
        <end position="91"/>
    </location>
</feature>
<dbReference type="OrthoDB" id="9809167at2"/>
<feature type="region of interest" description="Disordered" evidence="7">
    <location>
        <begin position="1152"/>
        <end position="1189"/>
    </location>
</feature>
<keyword evidence="5 8" id="KW-1133">Transmembrane helix</keyword>
<keyword evidence="4 8" id="KW-0812">Transmembrane</keyword>
<feature type="compositionally biased region" description="Pro residues" evidence="7">
    <location>
        <begin position="228"/>
        <end position="237"/>
    </location>
</feature>
<evidence type="ECO:0000313" key="9">
    <source>
        <dbReference type="EMBL" id="THG32929.1"/>
    </source>
</evidence>
<evidence type="ECO:0000256" key="7">
    <source>
        <dbReference type="SAM" id="MobiDB-lite"/>
    </source>
</evidence>
<feature type="transmembrane region" description="Helical" evidence="8">
    <location>
        <begin position="737"/>
        <end position="758"/>
    </location>
</feature>
<feature type="transmembrane region" description="Helical" evidence="8">
    <location>
        <begin position="975"/>
        <end position="998"/>
    </location>
</feature>
<name>A0A4S4FQS1_9MICO</name>
<evidence type="ECO:0000256" key="8">
    <source>
        <dbReference type="SAM" id="Phobius"/>
    </source>
</evidence>
<dbReference type="InterPro" id="IPR001248">
    <property type="entry name" value="Pur-cyt_permease"/>
</dbReference>
<dbReference type="PANTHER" id="PTHR31806">
    <property type="entry name" value="PURINE-CYTOSINE PERMEASE FCY2-RELATED"/>
    <property type="match status" value="1"/>
</dbReference>
<reference evidence="9 10" key="1">
    <citation type="submission" date="2019-04" db="EMBL/GenBank/DDBJ databases">
        <authorList>
            <person name="Jiang L."/>
        </authorList>
    </citation>
    <scope>NUCLEOTIDE SEQUENCE [LARGE SCALE GENOMIC DNA]</scope>
    <source>
        <strain evidence="9 10">YIM 131853</strain>
    </source>
</reference>
<evidence type="ECO:0000256" key="5">
    <source>
        <dbReference type="ARBA" id="ARBA00022989"/>
    </source>
</evidence>
<feature type="transmembrane region" description="Helical" evidence="8">
    <location>
        <begin position="1010"/>
        <end position="1029"/>
    </location>
</feature>
<keyword evidence="3" id="KW-0813">Transport</keyword>
<feature type="compositionally biased region" description="Pro residues" evidence="7">
    <location>
        <begin position="532"/>
        <end position="541"/>
    </location>
</feature>
<dbReference type="RefSeq" id="WP_136425710.1">
    <property type="nucleotide sequence ID" value="NZ_SSSM01000001.1"/>
</dbReference>
<evidence type="ECO:0000256" key="2">
    <source>
        <dbReference type="ARBA" id="ARBA00008974"/>
    </source>
</evidence>
<feature type="transmembrane region" description="Helical" evidence="8">
    <location>
        <begin position="1035"/>
        <end position="1059"/>
    </location>
</feature>
<feature type="transmembrane region" description="Helical" evidence="8">
    <location>
        <begin position="1080"/>
        <end position="1100"/>
    </location>
</feature>
<protein>
    <recommendedName>
        <fullName evidence="11">Cytosine permease</fullName>
    </recommendedName>
</protein>
<feature type="compositionally biased region" description="Low complexity" evidence="7">
    <location>
        <begin position="324"/>
        <end position="333"/>
    </location>
</feature>
<feature type="transmembrane region" description="Helical" evidence="8">
    <location>
        <begin position="883"/>
        <end position="904"/>
    </location>
</feature>
<feature type="compositionally biased region" description="Pro residues" evidence="7">
    <location>
        <begin position="181"/>
        <end position="192"/>
    </location>
</feature>
<feature type="transmembrane region" description="Helical" evidence="8">
    <location>
        <begin position="850"/>
        <end position="871"/>
    </location>
</feature>
<sequence length="1189" mass="122163">MADGRDERSAGGGTPASHDDDELASALQAQLDRFAPTGSIPVISAPAAPAPAAPAPVTPAPVARAESEPTGREPRARDAAAASPDAPQRPAWRAARTPVDVEPDDVTLPRADVPLPVPTTLTPAYGIPAVPGRGRRAAVPESPGDWPVPPANRWTPETPAGGLPMRPPRPTGGEQRLPSAPATPPPSPPSPPFSDSAAVENPTAGPLHGAPSFSSMPFGTGQGTRSPNTPPVSPPAAPTARPSYPSEDRTDAHADPADLDDDELQDSPPRFAQFNPPSLRMPPTAPTELPSQPSSHRHAAPTPELSDAEANWTAFLQESRPSRTPSGSVSGAPPAAPVTPPAGAPAFPPTGPMDRPVTGPNTTPTTGSTATPVTGPNGIAADSKAIERLERLMPLLASKQLDDSDYLAWESRLREAAHVDEDPAVGTASRPDERAVEGADASSESEASPRRPSGADSAPTWQVTQLPPSGSAVTPTPMTPTPTPITPVSVTPAAVTPPPITPIDPVPSTPVPYRRQNPSQPADPSFSGAPQPISPTPPPLDLPRQDLTFPPTSPTDVRVGPPSDFGEPMLAYPRLSSTGPVPRLDEELDDEYVYEPFETSNTGSIPINTGSVPIVTVVDPDLADDADDVWQPEEAVLHPGDYAPVAPPVRGQDTGPITPIFTPRLDEEAPLLLPNEVAKGRPAFSIEQPVVEPTPLEQRVGRATRMFWLWFAPNASIVTLALGASVVALGVSLRQALVAALVGTLIACLPLGITVLGAKRTGQPMAVASRATFGLVGNVVPAALQVGIRLAWAAVLLWLVGSSVSSIVLEAGWDIFVGPPIAAIVAVVLVAALGTAVATFGYWLLARVQLAVTGIAAISVALVIGFTAPLVDLSVALSRPDGSWPLLVGGAMAVLGVLATAWLASGGETARYQRTQTSGSATVAWAAFGGALPAVILVAWGALLAASSDAMSAGLAADPIAALADQMPIWFPVPLLFAVLASLIAGVTTTVYSGGLTLPGAGVPLGRVPSTLIFGGVAAALGAVAMLATSRTVPLTFALLPTIAVPVLAWAGIVCTDLLTRNREIDGLALLRRGGQYPDYRILNLVGLLVVTVVGIGFLGSDGFGFEGYLWRLGGIDPAGDLARSDLGLLGALVLGLIVPLFGALGGGRVSGRVSGRGTGQATARGNERVAPARSRGRTGLPARSRARR</sequence>
<evidence type="ECO:0000256" key="1">
    <source>
        <dbReference type="ARBA" id="ARBA00004141"/>
    </source>
</evidence>
<keyword evidence="10" id="KW-1185">Reference proteome</keyword>
<dbReference type="Pfam" id="PF02133">
    <property type="entry name" value="Transp_cyt_pur"/>
    <property type="match status" value="1"/>
</dbReference>
<feature type="compositionally biased region" description="Polar residues" evidence="7">
    <location>
        <begin position="459"/>
        <end position="468"/>
    </location>
</feature>
<comment type="similarity">
    <text evidence="2">Belongs to the purine-cytosine permease (2.A.39) family.</text>
</comment>
<gene>
    <name evidence="9" type="ORF">E6C64_00720</name>
</gene>
<comment type="subcellular location">
    <subcellularLocation>
        <location evidence="1">Membrane</location>
        <topology evidence="1">Multi-pass membrane protein</topology>
    </subcellularLocation>
</comment>